<evidence type="ECO:0000313" key="4">
    <source>
        <dbReference type="Proteomes" id="UP000291404"/>
    </source>
</evidence>
<dbReference type="InterPro" id="IPR050357">
    <property type="entry name" value="Arrestin_domain-protein"/>
</dbReference>
<dbReference type="EMBL" id="PITI01000770">
    <property type="protein sequence ID" value="TBU04382.1"/>
    <property type="molecule type" value="Genomic_DNA"/>
</dbReference>
<dbReference type="PANTHER" id="PTHR11188:SF17">
    <property type="entry name" value="FI21816P1"/>
    <property type="match status" value="1"/>
</dbReference>
<comment type="caution">
    <text evidence="3">The sequence shown here is derived from an EMBL/GenBank/DDBJ whole genome shotgun (WGS) entry which is preliminary data.</text>
</comment>
<accession>A0A4Q9LM06</accession>
<dbReference type="Gene3D" id="2.60.40.640">
    <property type="match status" value="2"/>
</dbReference>
<proteinExistence type="predicted"/>
<dbReference type="AlphaFoldDB" id="A0A4Q9LM06"/>
<dbReference type="InterPro" id="IPR011021">
    <property type="entry name" value="Arrestin-like_N"/>
</dbReference>
<dbReference type="Pfam" id="PF00339">
    <property type="entry name" value="Arrestin_N"/>
    <property type="match status" value="1"/>
</dbReference>
<sequence length="326" mass="38560">MKKEPHFYISLDKKIYASTDFINGIINLKISEPLDVQRIELRFYKILYSNYTDLESNLEKSKKIKNLDNEIIYEKRINILDRTSEVKKMFSGHHKFPFKMQVSENDGASNEICQITENINYQIVTKYIFEASLKVFDVYKPILSAKKNLFITEYNDIKQEEITKVEICSCFFIFQKLYFLKTWVDKNIYFSGENIFLRSEINTKKDIKDTINDIEVHLYQCIEANINGKFISHVKFIAKNSENTISSKNSITSKLRIPSIVPSSSYKENNYYVEYFLYIFVKFHRSLPIRIKNKIQISQNRKQELEPQSLPLLDGETYATKFFTVD</sequence>
<dbReference type="InterPro" id="IPR014752">
    <property type="entry name" value="Arrestin-like_C"/>
</dbReference>
<dbReference type="VEuPathDB" id="MicrosporidiaDB:CWI36_0140p0030"/>
<dbReference type="PANTHER" id="PTHR11188">
    <property type="entry name" value="ARRESTIN DOMAIN CONTAINING PROTEIN"/>
    <property type="match status" value="1"/>
</dbReference>
<dbReference type="VEuPathDB" id="MicrosporidiaDB:CWI36_0770p0020"/>
<keyword evidence="4" id="KW-1185">Reference proteome</keyword>
<dbReference type="VEuPathDB" id="MicrosporidiaDB:CWI39_2034p0010"/>
<evidence type="ECO:0000313" key="3">
    <source>
        <dbReference type="EMBL" id="TBU08431.1"/>
    </source>
</evidence>
<dbReference type="InterPro" id="IPR014756">
    <property type="entry name" value="Ig_E-set"/>
</dbReference>
<organism evidence="3 4">
    <name type="scientific">Hamiltosporidium magnivora</name>
    <dbReference type="NCBI Taxonomy" id="148818"/>
    <lineage>
        <taxon>Eukaryota</taxon>
        <taxon>Fungi</taxon>
        <taxon>Fungi incertae sedis</taxon>
        <taxon>Microsporidia</taxon>
        <taxon>Dubosqiidae</taxon>
        <taxon>Hamiltosporidium</taxon>
    </lineage>
</organism>
<name>A0A4Q9LM06_9MICR</name>
<dbReference type="GO" id="GO:0015031">
    <property type="term" value="P:protein transport"/>
    <property type="evidence" value="ECO:0007669"/>
    <property type="project" value="TreeGrafter"/>
</dbReference>
<protein>
    <recommendedName>
        <fullName evidence="1">Arrestin-like N-terminal domain-containing protein</fullName>
    </recommendedName>
</protein>
<evidence type="ECO:0000259" key="1">
    <source>
        <dbReference type="Pfam" id="PF00339"/>
    </source>
</evidence>
<evidence type="ECO:0000313" key="2">
    <source>
        <dbReference type="EMBL" id="TBU04382.1"/>
    </source>
</evidence>
<feature type="domain" description="Arrestin-like N-terminal" evidence="1">
    <location>
        <begin position="8"/>
        <end position="110"/>
    </location>
</feature>
<dbReference type="SUPFAM" id="SSF81296">
    <property type="entry name" value="E set domains"/>
    <property type="match status" value="1"/>
</dbReference>
<dbReference type="GO" id="GO:0005737">
    <property type="term" value="C:cytoplasm"/>
    <property type="evidence" value="ECO:0007669"/>
    <property type="project" value="TreeGrafter"/>
</dbReference>
<dbReference type="EMBL" id="PITI01000140">
    <property type="protein sequence ID" value="TBU08431.1"/>
    <property type="molecule type" value="Genomic_DNA"/>
</dbReference>
<reference evidence="3 4" key="1">
    <citation type="submission" date="2017-12" db="EMBL/GenBank/DDBJ databases">
        <authorList>
            <person name="Pombert J.-F."/>
            <person name="Haag K.L."/>
            <person name="Ebert D."/>
        </authorList>
    </citation>
    <scope>NUCLEOTIDE SEQUENCE [LARGE SCALE GENOMIC DNA]</scope>
    <source>
        <strain evidence="3">BE-OM-2</strain>
    </source>
</reference>
<dbReference type="Proteomes" id="UP000291404">
    <property type="component" value="Unassembled WGS sequence"/>
</dbReference>
<gene>
    <name evidence="3" type="ORF">CWI36_0140p0030</name>
    <name evidence="2" type="ORF">CWI36_0770p0020</name>
</gene>